<feature type="compositionally biased region" description="Basic and acidic residues" evidence="1">
    <location>
        <begin position="98"/>
        <end position="151"/>
    </location>
</feature>
<evidence type="ECO:0000313" key="3">
    <source>
        <dbReference type="Proteomes" id="UP000636579"/>
    </source>
</evidence>
<organism evidence="2 3">
    <name type="scientific">Nesterenkonia halotolerans</name>
    <dbReference type="NCBI Taxonomy" id="225325"/>
    <lineage>
        <taxon>Bacteria</taxon>
        <taxon>Bacillati</taxon>
        <taxon>Actinomycetota</taxon>
        <taxon>Actinomycetes</taxon>
        <taxon>Micrococcales</taxon>
        <taxon>Micrococcaceae</taxon>
        <taxon>Nesterenkonia</taxon>
    </lineage>
</organism>
<gene>
    <name evidence="2" type="ORF">H4W26_002544</name>
</gene>
<evidence type="ECO:0000313" key="2">
    <source>
        <dbReference type="EMBL" id="MBE1515752.1"/>
    </source>
</evidence>
<accession>A0ABR9J9S5</accession>
<proteinExistence type="predicted"/>
<dbReference type="Proteomes" id="UP000636579">
    <property type="component" value="Unassembled WGS sequence"/>
</dbReference>
<feature type="region of interest" description="Disordered" evidence="1">
    <location>
        <begin position="39"/>
        <end position="59"/>
    </location>
</feature>
<dbReference type="EMBL" id="JADBEE010000002">
    <property type="protein sequence ID" value="MBE1515752.1"/>
    <property type="molecule type" value="Genomic_DNA"/>
</dbReference>
<feature type="compositionally biased region" description="Basic and acidic residues" evidence="1">
    <location>
        <begin position="211"/>
        <end position="233"/>
    </location>
</feature>
<evidence type="ECO:0000256" key="1">
    <source>
        <dbReference type="SAM" id="MobiDB-lite"/>
    </source>
</evidence>
<feature type="compositionally biased region" description="Basic and acidic residues" evidence="1">
    <location>
        <begin position="165"/>
        <end position="186"/>
    </location>
</feature>
<protein>
    <submittedName>
        <fullName evidence="2">F0F1-type ATP synthase membrane subunit b/b</fullName>
    </submittedName>
</protein>
<feature type="region of interest" description="Disordered" evidence="1">
    <location>
        <begin position="87"/>
        <end position="253"/>
    </location>
</feature>
<comment type="caution">
    <text evidence="2">The sequence shown here is derived from an EMBL/GenBank/DDBJ whole genome shotgun (WGS) entry which is preliminary data.</text>
</comment>
<keyword evidence="3" id="KW-1185">Reference proteome</keyword>
<reference evidence="2 3" key="1">
    <citation type="submission" date="2020-10" db="EMBL/GenBank/DDBJ databases">
        <title>Sequencing the genomes of 1000 actinobacteria strains.</title>
        <authorList>
            <person name="Klenk H.-P."/>
        </authorList>
    </citation>
    <scope>NUCLEOTIDE SEQUENCE [LARGE SCALE GENOMIC DNA]</scope>
    <source>
        <strain evidence="2 3">DSM 15474</strain>
    </source>
</reference>
<sequence length="304" mass="32843">MSQDSGSEEAQGSGPLGWFTRKAKEGIADIPANIAWLVKGAPSGSSGDDSSGPGQRAREVIADTVPFGKDSLDVRIKRAQDALADARRSEQQAVELSQDAKERSETAKQVAEEGRRRKAQAEKENKAEVNARVKEAQKRADEMVAKERSEAESDASENLEQVTSEIRDQNEKAQDEAQAAKERAEAAVESAIEEMTEARKLADDAAAQAREAAEEAHRQAEALADRAGERAEEADATLAETQEIHAGVSKESATVVQEVQTNEVTEDLASYTKADLLKLATNLDIQGRNSMLKSDLITAIEEAR</sequence>
<name>A0ABR9J9S5_9MICC</name>
<feature type="compositionally biased region" description="Low complexity" evidence="1">
    <location>
        <begin position="40"/>
        <end position="54"/>
    </location>
</feature>
<dbReference type="RefSeq" id="WP_192592548.1">
    <property type="nucleotide sequence ID" value="NZ_JADBEE010000002.1"/>
</dbReference>